<sequence>MVVSPNGMPVMMYPAPIPLPRGNWVTVGIVAGTAMAVSADTLLTAHSPIPVPLHLVTVPTYQAQDHPPTAPCPSVVITLQMFEDGAVQAHHGGSTAGAANLTPPTRTFFLMLLTCS</sequence>
<protein>
    <submittedName>
        <fullName evidence="2">Myelin-associated neurite-outgrowth inhibitor</fullName>
    </submittedName>
</protein>
<comment type="caution">
    <text evidence="2">The sequence shown here is derived from an EMBL/GenBank/DDBJ whole genome shotgun (WGS) entry which is preliminary data.</text>
</comment>
<dbReference type="EMBL" id="JWIN03000013">
    <property type="protein sequence ID" value="KAB1269071.1"/>
    <property type="molecule type" value="Genomic_DNA"/>
</dbReference>
<reference evidence="2 3" key="1">
    <citation type="journal article" date="2019" name="Mol. Ecol. Resour.">
        <title>Improving Illumina assemblies with Hi-C and long reads: an example with the North African dromedary.</title>
        <authorList>
            <person name="Elbers J.P."/>
            <person name="Rogers M.F."/>
            <person name="Perelman P.L."/>
            <person name="Proskuryakova A.A."/>
            <person name="Serdyukova N.A."/>
            <person name="Johnson W.E."/>
            <person name="Horin P."/>
            <person name="Corander J."/>
            <person name="Murphy D."/>
            <person name="Burger P.A."/>
        </authorList>
    </citation>
    <scope>NUCLEOTIDE SEQUENCE [LARGE SCALE GENOMIC DNA]</scope>
    <source>
        <strain evidence="2">Drom800</strain>
        <tissue evidence="2">Blood</tissue>
    </source>
</reference>
<name>A0A5N4DD59_CAMDR</name>
<keyword evidence="3" id="KW-1185">Reference proteome</keyword>
<dbReference type="AlphaFoldDB" id="A0A5N4DD59"/>
<evidence type="ECO:0000313" key="2">
    <source>
        <dbReference type="EMBL" id="KAB1269071.1"/>
    </source>
</evidence>
<proteinExistence type="inferred from homology"/>
<dbReference type="InterPro" id="IPR029247">
    <property type="entry name" value="FAM168A/MANI"/>
</dbReference>
<dbReference type="PANTHER" id="PTHR31844">
    <property type="entry name" value="MYELIN-ASSOCIATED NEURITE-OUTGROWTH INHIBITOR-RELATED"/>
    <property type="match status" value="1"/>
</dbReference>
<evidence type="ECO:0000313" key="3">
    <source>
        <dbReference type="Proteomes" id="UP000299084"/>
    </source>
</evidence>
<dbReference type="Pfam" id="PF14944">
    <property type="entry name" value="TCRP1"/>
    <property type="match status" value="1"/>
</dbReference>
<comment type="similarity">
    <text evidence="1">Belongs to the FAM168 family.</text>
</comment>
<evidence type="ECO:0000256" key="1">
    <source>
        <dbReference type="ARBA" id="ARBA00005357"/>
    </source>
</evidence>
<dbReference type="Proteomes" id="UP000299084">
    <property type="component" value="Unassembled WGS sequence"/>
</dbReference>
<organism evidence="2 3">
    <name type="scientific">Camelus dromedarius</name>
    <name type="common">Dromedary</name>
    <name type="synonym">Arabian camel</name>
    <dbReference type="NCBI Taxonomy" id="9838"/>
    <lineage>
        <taxon>Eukaryota</taxon>
        <taxon>Metazoa</taxon>
        <taxon>Chordata</taxon>
        <taxon>Craniata</taxon>
        <taxon>Vertebrata</taxon>
        <taxon>Euteleostomi</taxon>
        <taxon>Mammalia</taxon>
        <taxon>Eutheria</taxon>
        <taxon>Laurasiatheria</taxon>
        <taxon>Artiodactyla</taxon>
        <taxon>Tylopoda</taxon>
        <taxon>Camelidae</taxon>
        <taxon>Camelus</taxon>
    </lineage>
</organism>
<gene>
    <name evidence="2" type="ORF">Cadr_000013256</name>
</gene>
<accession>A0A5N4DD59</accession>